<feature type="repeat" description="TNFR-Cys" evidence="5">
    <location>
        <begin position="104"/>
        <end position="145"/>
    </location>
</feature>
<feature type="region of interest" description="Disordered" evidence="6">
    <location>
        <begin position="384"/>
        <end position="433"/>
    </location>
</feature>
<dbReference type="GO" id="GO:0031643">
    <property type="term" value="P:positive regulation of myelination"/>
    <property type="evidence" value="ECO:0007669"/>
    <property type="project" value="TreeGrafter"/>
</dbReference>
<dbReference type="SUPFAM" id="SSF57586">
    <property type="entry name" value="TNF receptor-like"/>
    <property type="match status" value="2"/>
</dbReference>
<keyword evidence="7" id="KW-0812">Transmembrane</keyword>
<feature type="region of interest" description="Disordered" evidence="6">
    <location>
        <begin position="283"/>
        <end position="308"/>
    </location>
</feature>
<feature type="disulfide bond" evidence="5">
    <location>
        <begin position="41"/>
        <end position="59"/>
    </location>
</feature>
<comment type="caution">
    <text evidence="5">Lacks conserved residue(s) required for the propagation of feature annotation.</text>
</comment>
<dbReference type="Proteomes" id="UP000288216">
    <property type="component" value="Unassembled WGS sequence"/>
</dbReference>
<feature type="transmembrane region" description="Helical" evidence="7">
    <location>
        <begin position="203"/>
        <end position="225"/>
    </location>
</feature>
<protein>
    <recommendedName>
        <fullName evidence="8">TNFR-Cys domain-containing protein</fullName>
    </recommendedName>
</protein>
<dbReference type="GO" id="GO:0002724">
    <property type="term" value="P:regulation of T cell cytokine production"/>
    <property type="evidence" value="ECO:0007669"/>
    <property type="project" value="TreeGrafter"/>
</dbReference>
<dbReference type="OrthoDB" id="8633482at2759"/>
<dbReference type="STRING" id="75743.A0A401Q8R9"/>
<keyword evidence="3 5" id="KW-1015">Disulfide bond</keyword>
<dbReference type="GO" id="GO:0051044">
    <property type="term" value="P:positive regulation of membrane protein ectodomain proteolysis"/>
    <property type="evidence" value="ECO:0007669"/>
    <property type="project" value="TreeGrafter"/>
</dbReference>
<feature type="disulfide bond" evidence="5">
    <location>
        <begin position="19"/>
        <end position="34"/>
    </location>
</feature>
<dbReference type="GO" id="GO:0048714">
    <property type="term" value="P:positive regulation of oligodendrocyte differentiation"/>
    <property type="evidence" value="ECO:0007669"/>
    <property type="project" value="TreeGrafter"/>
</dbReference>
<proteinExistence type="predicted"/>
<dbReference type="PROSITE" id="PS50050">
    <property type="entry name" value="TNFR_NGFR_2"/>
    <property type="match status" value="2"/>
</dbReference>
<dbReference type="GO" id="GO:0005031">
    <property type="term" value="F:tumor necrosis factor receptor activity"/>
    <property type="evidence" value="ECO:0007669"/>
    <property type="project" value="TreeGrafter"/>
</dbReference>
<feature type="compositionally biased region" description="Low complexity" evidence="6">
    <location>
        <begin position="156"/>
        <end position="168"/>
    </location>
</feature>
<feature type="repeat" description="TNFR-Cys" evidence="5">
    <location>
        <begin position="18"/>
        <end position="59"/>
    </location>
</feature>
<name>A0A401Q8R9_SCYTO</name>
<gene>
    <name evidence="9" type="ORF">scyTo_0021459</name>
</gene>
<dbReference type="GO" id="GO:0150079">
    <property type="term" value="P:negative regulation of neuroinflammatory response"/>
    <property type="evidence" value="ECO:0007669"/>
    <property type="project" value="TreeGrafter"/>
</dbReference>
<dbReference type="GO" id="GO:0097191">
    <property type="term" value="P:extrinsic apoptotic signaling pathway"/>
    <property type="evidence" value="ECO:0007669"/>
    <property type="project" value="TreeGrafter"/>
</dbReference>
<dbReference type="Pfam" id="PF00020">
    <property type="entry name" value="TNFR_c6"/>
    <property type="match status" value="2"/>
</dbReference>
<sequence length="466" mass="51070">GMRALQACTAMADTVCGSCGPNQYTEHWNTLKKCMACVAHCDKDQEMVQDCTSSSKRICQCREGQHCIDSTKDTCNRCRRNTECQIGLGVIKQGTKQNDVKCAPCPAGTFSNNVSSTELCRPHTDCAKLWRKTSQNGTSTTNAICSNELLPPPAVTRDTSSTPRPSSSALTKEERDITPINEISVSPAPTWKPISEGFQTVRWVILICVFLFVILITVTVVIMVCRKTRGRKPDLWDQNANVPKGLDDPVDRVCLIAETVLEAERPRDGMCVQDDDITGSASRSERLCSLSRSSSSGSGGVRKKPGIGYNAKEEEQTQTHLALTHLNNYSRIDSQEDQGYISRESRPSSGAPSPVMEFSGNPTVSVTINTGKCYVSCCHRQGGGAPGPVSAEEDFPAPEEGEGTEVDEGFPIQEEQKASEPEEWKEAGVPVEAESECRWRRYNSVRHCEDGERLQLPVQDTSGNTY</sequence>
<dbReference type="InterPro" id="IPR051670">
    <property type="entry name" value="TNF_chemokine_rcpt-like"/>
</dbReference>
<keyword evidence="1" id="KW-0732">Signal</keyword>
<dbReference type="GO" id="GO:0042129">
    <property type="term" value="P:regulation of T cell proliferation"/>
    <property type="evidence" value="ECO:0007669"/>
    <property type="project" value="TreeGrafter"/>
</dbReference>
<evidence type="ECO:0000313" key="10">
    <source>
        <dbReference type="Proteomes" id="UP000288216"/>
    </source>
</evidence>
<feature type="domain" description="TNFR-Cys" evidence="8">
    <location>
        <begin position="18"/>
        <end position="59"/>
    </location>
</feature>
<keyword evidence="4" id="KW-0325">Glycoprotein</keyword>
<feature type="domain" description="TNFR-Cys" evidence="8">
    <location>
        <begin position="104"/>
        <end position="145"/>
    </location>
</feature>
<keyword evidence="10" id="KW-1185">Reference proteome</keyword>
<evidence type="ECO:0000256" key="5">
    <source>
        <dbReference type="PROSITE-ProRule" id="PRU00206"/>
    </source>
</evidence>
<dbReference type="OMA" id="NYSRIDS"/>
<keyword evidence="7" id="KW-0472">Membrane</keyword>
<evidence type="ECO:0000259" key="8">
    <source>
        <dbReference type="PROSITE" id="PS50050"/>
    </source>
</evidence>
<evidence type="ECO:0000256" key="3">
    <source>
        <dbReference type="ARBA" id="ARBA00023157"/>
    </source>
</evidence>
<feature type="region of interest" description="Disordered" evidence="6">
    <location>
        <begin position="137"/>
        <end position="181"/>
    </location>
</feature>
<feature type="region of interest" description="Disordered" evidence="6">
    <location>
        <begin position="336"/>
        <end position="355"/>
    </location>
</feature>
<organism evidence="9 10">
    <name type="scientific">Scyliorhinus torazame</name>
    <name type="common">Cloudy catshark</name>
    <name type="synonym">Catulus torazame</name>
    <dbReference type="NCBI Taxonomy" id="75743"/>
    <lineage>
        <taxon>Eukaryota</taxon>
        <taxon>Metazoa</taxon>
        <taxon>Chordata</taxon>
        <taxon>Craniata</taxon>
        <taxon>Vertebrata</taxon>
        <taxon>Chondrichthyes</taxon>
        <taxon>Elasmobranchii</taxon>
        <taxon>Galeomorphii</taxon>
        <taxon>Galeoidea</taxon>
        <taxon>Carcharhiniformes</taxon>
        <taxon>Scyliorhinidae</taxon>
        <taxon>Scyliorhinus</taxon>
    </lineage>
</organism>
<evidence type="ECO:0000313" key="9">
    <source>
        <dbReference type="EMBL" id="GCB81768.1"/>
    </source>
</evidence>
<feature type="disulfide bond" evidence="5">
    <location>
        <begin position="105"/>
        <end position="120"/>
    </location>
</feature>
<dbReference type="GO" id="GO:0008630">
    <property type="term" value="P:intrinsic apoptotic signaling pathway in response to DNA damage"/>
    <property type="evidence" value="ECO:0007669"/>
    <property type="project" value="TreeGrafter"/>
</dbReference>
<evidence type="ECO:0000256" key="7">
    <source>
        <dbReference type="SAM" id="Phobius"/>
    </source>
</evidence>
<accession>A0A401Q8R9</accession>
<comment type="caution">
    <text evidence="9">The sequence shown here is derived from an EMBL/GenBank/DDBJ whole genome shotgun (WGS) entry which is preliminary data.</text>
</comment>
<reference evidence="9 10" key="1">
    <citation type="journal article" date="2018" name="Nat. Ecol. Evol.">
        <title>Shark genomes provide insights into elasmobranch evolution and the origin of vertebrates.</title>
        <authorList>
            <person name="Hara Y"/>
            <person name="Yamaguchi K"/>
            <person name="Onimaru K"/>
            <person name="Kadota M"/>
            <person name="Koyanagi M"/>
            <person name="Keeley SD"/>
            <person name="Tatsumi K"/>
            <person name="Tanaka K"/>
            <person name="Motone F"/>
            <person name="Kageyama Y"/>
            <person name="Nozu R"/>
            <person name="Adachi N"/>
            <person name="Nishimura O"/>
            <person name="Nakagawa R"/>
            <person name="Tanegashima C"/>
            <person name="Kiyatake I"/>
            <person name="Matsumoto R"/>
            <person name="Murakumo K"/>
            <person name="Nishida K"/>
            <person name="Terakita A"/>
            <person name="Kuratani S"/>
            <person name="Sato K"/>
            <person name="Hyodo S Kuraku.S."/>
        </authorList>
    </citation>
    <scope>NUCLEOTIDE SEQUENCE [LARGE SCALE GENOMIC DNA]</scope>
</reference>
<evidence type="ECO:0000256" key="2">
    <source>
        <dbReference type="ARBA" id="ARBA00022737"/>
    </source>
</evidence>
<keyword evidence="2" id="KW-0677">Repeat</keyword>
<dbReference type="AlphaFoldDB" id="A0A401Q8R9"/>
<keyword evidence="7" id="KW-1133">Transmembrane helix</keyword>
<dbReference type="GO" id="GO:0043120">
    <property type="term" value="F:tumor necrosis factor binding"/>
    <property type="evidence" value="ECO:0007669"/>
    <property type="project" value="TreeGrafter"/>
</dbReference>
<dbReference type="PANTHER" id="PTHR47386:SF1">
    <property type="entry name" value="TUMOR NECROSIS FACTOR RECEPTOR SUPERFAMILY MEMBER 1B"/>
    <property type="match status" value="1"/>
</dbReference>
<dbReference type="PROSITE" id="PS00652">
    <property type="entry name" value="TNFR_NGFR_1"/>
    <property type="match status" value="1"/>
</dbReference>
<feature type="compositionally biased region" description="Low complexity" evidence="6">
    <location>
        <begin position="287"/>
        <end position="296"/>
    </location>
</feature>
<feature type="non-terminal residue" evidence="9">
    <location>
        <position position="1"/>
    </location>
</feature>
<evidence type="ECO:0000256" key="6">
    <source>
        <dbReference type="SAM" id="MobiDB-lite"/>
    </source>
</evidence>
<dbReference type="PANTHER" id="PTHR47386">
    <property type="entry name" value="TUMOR NECROSIS FACTOR RECEPTOR SUPERFAMILY MEMBER 1B"/>
    <property type="match status" value="1"/>
</dbReference>
<dbReference type="InterPro" id="IPR001368">
    <property type="entry name" value="TNFR/NGFR_Cys_rich_reg"/>
</dbReference>
<evidence type="ECO:0000256" key="4">
    <source>
        <dbReference type="ARBA" id="ARBA00023180"/>
    </source>
</evidence>
<feature type="compositionally biased region" description="Basic and acidic residues" evidence="6">
    <location>
        <begin position="414"/>
        <end position="426"/>
    </location>
</feature>
<dbReference type="SMART" id="SM00208">
    <property type="entry name" value="TNFR"/>
    <property type="match status" value="3"/>
</dbReference>
<evidence type="ECO:0000256" key="1">
    <source>
        <dbReference type="ARBA" id="ARBA00022729"/>
    </source>
</evidence>
<feature type="compositionally biased region" description="Acidic residues" evidence="6">
    <location>
        <begin position="391"/>
        <end position="408"/>
    </location>
</feature>
<dbReference type="EMBL" id="BFAA01019087">
    <property type="protein sequence ID" value="GCB81768.1"/>
    <property type="molecule type" value="Genomic_DNA"/>
</dbReference>
<dbReference type="Gene3D" id="2.10.50.10">
    <property type="entry name" value="Tumor Necrosis Factor Receptor, subunit A, domain 2"/>
    <property type="match status" value="2"/>
</dbReference>